<name>A0AAN8A9F0_9SACH</name>
<feature type="domain" description="Nucleoporin Nup54 alpha-helical" evidence="5">
    <location>
        <begin position="245"/>
        <end position="384"/>
    </location>
</feature>
<feature type="compositionally biased region" description="Low complexity" evidence="4">
    <location>
        <begin position="105"/>
        <end position="118"/>
    </location>
</feature>
<evidence type="ECO:0000313" key="7">
    <source>
        <dbReference type="Proteomes" id="UP001306508"/>
    </source>
</evidence>
<evidence type="ECO:0000259" key="5">
    <source>
        <dbReference type="Pfam" id="PF13874"/>
    </source>
</evidence>
<dbReference type="Proteomes" id="UP001306508">
    <property type="component" value="Unassembled WGS sequence"/>
</dbReference>
<organism evidence="6 7">
    <name type="scientific">Arxiozyma heterogenica</name>
    <dbReference type="NCBI Taxonomy" id="278026"/>
    <lineage>
        <taxon>Eukaryota</taxon>
        <taxon>Fungi</taxon>
        <taxon>Dikarya</taxon>
        <taxon>Ascomycota</taxon>
        <taxon>Saccharomycotina</taxon>
        <taxon>Saccharomycetes</taxon>
        <taxon>Saccharomycetales</taxon>
        <taxon>Saccharomycetaceae</taxon>
        <taxon>Arxiozyma</taxon>
    </lineage>
</organism>
<keyword evidence="2" id="KW-0813">Transport</keyword>
<feature type="compositionally biased region" description="Low complexity" evidence="4">
    <location>
        <begin position="62"/>
        <end position="73"/>
    </location>
</feature>
<feature type="compositionally biased region" description="Polar residues" evidence="4">
    <location>
        <begin position="420"/>
        <end position="431"/>
    </location>
</feature>
<dbReference type="InterPro" id="IPR024864">
    <property type="entry name" value="Nup54/Nup57/Nup44"/>
</dbReference>
<proteinExistence type="predicted"/>
<dbReference type="Pfam" id="PF13874">
    <property type="entry name" value="Nup54"/>
    <property type="match status" value="1"/>
</dbReference>
<accession>A0AAN8A9F0</accession>
<feature type="region of interest" description="Disordered" evidence="4">
    <location>
        <begin position="1"/>
        <end position="154"/>
    </location>
</feature>
<gene>
    <name evidence="6" type="ORF">RI543_000645</name>
</gene>
<dbReference type="InterPro" id="IPR025712">
    <property type="entry name" value="Nup54_alpha-helical_dom"/>
</dbReference>
<dbReference type="GO" id="GO:0006999">
    <property type="term" value="P:nuclear pore organization"/>
    <property type="evidence" value="ECO:0007669"/>
    <property type="project" value="TreeGrafter"/>
</dbReference>
<evidence type="ECO:0000313" key="6">
    <source>
        <dbReference type="EMBL" id="KAK5781871.1"/>
    </source>
</evidence>
<dbReference type="PANTHER" id="PTHR13000:SF0">
    <property type="entry name" value="NUCLEOPORIN P54"/>
    <property type="match status" value="1"/>
</dbReference>
<protein>
    <recommendedName>
        <fullName evidence="5">Nucleoporin Nup54 alpha-helical domain-containing protein</fullName>
    </recommendedName>
</protein>
<evidence type="ECO:0000256" key="2">
    <source>
        <dbReference type="ARBA" id="ARBA00022448"/>
    </source>
</evidence>
<sequence length="483" mass="53153">MFGSGTNFGTNNNNNTTTTSGPMSSGFTFGNNTNTTTNTGISTGTSTGLFGQPTQPQSQPFGSTAGTTATSTTPGGGLFGSTNSTLTPATNTTTNSLFGGDTGLFGAKPTNTTTTAPTLGGGLFGSQQQQQQQQQTQPALTNQPSFAWSRTNNTTTANANTNINTNIGLTQQQFPQQSSLSLLPQNNQPSIYALQQQQTTANYPQQIQEQIIKCKESWNPTSFKSKLRAFVYNKVNETESMLYTKPPYIIQEEWDLAMENKPRGNYNVIPIQLNGFDDLNQRNQLQIENVAQIRLILKEMLDKNTQLQQRHELDTAARILKVQSRNIQIERRILKLGSQLAILKNKGLPMSISEEKMWNQFKNLLKRSEDPAGLGKTNELWARLSVLKERAKTISDQLDNTLIIINENHKGQGGKKSSSETDNLNGSKSAITDVKSSSNLNQFEKDTNDIDKIAHILSNQQRGISYLNTIIEKDSQTIDKIIN</sequence>
<dbReference type="EMBL" id="JAWIZZ010000024">
    <property type="protein sequence ID" value="KAK5781871.1"/>
    <property type="molecule type" value="Genomic_DNA"/>
</dbReference>
<dbReference type="Gene3D" id="1.20.5.490">
    <property type="entry name" value="Single helix bin"/>
    <property type="match status" value="1"/>
</dbReference>
<comment type="subcellular location">
    <subcellularLocation>
        <location evidence="1">Nucleus</location>
    </subcellularLocation>
</comment>
<dbReference type="GO" id="GO:0044613">
    <property type="term" value="C:nuclear pore central transport channel"/>
    <property type="evidence" value="ECO:0007669"/>
    <property type="project" value="TreeGrafter"/>
</dbReference>
<feature type="compositionally biased region" description="Low complexity" evidence="4">
    <location>
        <begin position="81"/>
        <end position="96"/>
    </location>
</feature>
<keyword evidence="3" id="KW-0539">Nucleus</keyword>
<evidence type="ECO:0000256" key="4">
    <source>
        <dbReference type="SAM" id="MobiDB-lite"/>
    </source>
</evidence>
<evidence type="ECO:0000256" key="1">
    <source>
        <dbReference type="ARBA" id="ARBA00004123"/>
    </source>
</evidence>
<reference evidence="7" key="1">
    <citation type="submission" date="2023-07" db="EMBL/GenBank/DDBJ databases">
        <title>A draft genome of Kazachstania heterogenica Y-27499.</title>
        <authorList>
            <person name="Donic C."/>
            <person name="Kralova J.S."/>
            <person name="Fidel L."/>
            <person name="Ben-Dor S."/>
            <person name="Jung S."/>
        </authorList>
    </citation>
    <scope>NUCLEOTIDE SEQUENCE [LARGE SCALE GENOMIC DNA]</scope>
    <source>
        <strain evidence="7">Y27499</strain>
    </source>
</reference>
<keyword evidence="7" id="KW-1185">Reference proteome</keyword>
<feature type="region of interest" description="Disordered" evidence="4">
    <location>
        <begin position="409"/>
        <end position="431"/>
    </location>
</feature>
<feature type="compositionally biased region" description="Polar residues" evidence="4">
    <location>
        <begin position="52"/>
        <end position="61"/>
    </location>
</feature>
<evidence type="ECO:0000256" key="3">
    <source>
        <dbReference type="ARBA" id="ARBA00023242"/>
    </source>
</evidence>
<dbReference type="GO" id="GO:0036228">
    <property type="term" value="P:protein localization to nuclear inner membrane"/>
    <property type="evidence" value="ECO:0007669"/>
    <property type="project" value="TreeGrafter"/>
</dbReference>
<feature type="compositionally biased region" description="Low complexity" evidence="4">
    <location>
        <begin position="125"/>
        <end position="137"/>
    </location>
</feature>
<feature type="compositionally biased region" description="Low complexity" evidence="4">
    <location>
        <begin position="1"/>
        <end position="51"/>
    </location>
</feature>
<dbReference type="GO" id="GO:0006607">
    <property type="term" value="P:NLS-bearing protein import into nucleus"/>
    <property type="evidence" value="ECO:0007669"/>
    <property type="project" value="TreeGrafter"/>
</dbReference>
<feature type="compositionally biased region" description="Polar residues" evidence="4">
    <location>
        <begin position="138"/>
        <end position="150"/>
    </location>
</feature>
<dbReference type="GO" id="GO:0017056">
    <property type="term" value="F:structural constituent of nuclear pore"/>
    <property type="evidence" value="ECO:0007669"/>
    <property type="project" value="TreeGrafter"/>
</dbReference>
<dbReference type="AlphaFoldDB" id="A0AAN8A9F0"/>
<dbReference type="PANTHER" id="PTHR13000">
    <property type="entry name" value="NUCLEOPORIN P54"/>
    <property type="match status" value="1"/>
</dbReference>
<comment type="caution">
    <text evidence="6">The sequence shown here is derived from an EMBL/GenBank/DDBJ whole genome shotgun (WGS) entry which is preliminary data.</text>
</comment>